<evidence type="ECO:0000256" key="1">
    <source>
        <dbReference type="SAM" id="SignalP"/>
    </source>
</evidence>
<organism evidence="2 3">
    <name type="scientific">Noviherbaspirillum denitrificans</name>
    <dbReference type="NCBI Taxonomy" id="1968433"/>
    <lineage>
        <taxon>Bacteria</taxon>
        <taxon>Pseudomonadati</taxon>
        <taxon>Pseudomonadota</taxon>
        <taxon>Betaproteobacteria</taxon>
        <taxon>Burkholderiales</taxon>
        <taxon>Oxalobacteraceae</taxon>
        <taxon>Noviherbaspirillum</taxon>
    </lineage>
</organism>
<dbReference type="Gene3D" id="1.20.120.1490">
    <property type="match status" value="1"/>
</dbReference>
<dbReference type="OrthoDB" id="7353511at2"/>
<sequence>MKRLITLATLLVSSLASAQHLHQHPAGQEQNARLPGAPYAGMQQREVKAFSAQQMEDLRSGKGMSLALPAELNGYPGPSHVLALADQLRLSETQVAKTWQLFSAMQRETIELGERLILAEAALDRLFREKGASWESVQAATTDAARIHGALRAAHLRYHLSMADVLEPAQIKEYERLRGYR</sequence>
<keyword evidence="1" id="KW-0732">Signal</keyword>
<feature type="signal peptide" evidence="1">
    <location>
        <begin position="1"/>
        <end position="18"/>
    </location>
</feature>
<evidence type="ECO:0000313" key="3">
    <source>
        <dbReference type="Proteomes" id="UP000197535"/>
    </source>
</evidence>
<accession>A0A254TKI0</accession>
<dbReference type="EMBL" id="LSTO01000001">
    <property type="protein sequence ID" value="OWW21822.1"/>
    <property type="molecule type" value="Genomic_DNA"/>
</dbReference>
<dbReference type="Proteomes" id="UP000197535">
    <property type="component" value="Unassembled WGS sequence"/>
</dbReference>
<protein>
    <recommendedName>
        <fullName evidence="4">Periplasmic heavy metal sensor</fullName>
    </recommendedName>
</protein>
<proteinExistence type="predicted"/>
<gene>
    <name evidence="2" type="ORF">AYR66_22330</name>
</gene>
<dbReference type="AlphaFoldDB" id="A0A254TKI0"/>
<keyword evidence="3" id="KW-1185">Reference proteome</keyword>
<evidence type="ECO:0000313" key="2">
    <source>
        <dbReference type="EMBL" id="OWW21822.1"/>
    </source>
</evidence>
<name>A0A254TKI0_9BURK</name>
<reference evidence="2 3" key="1">
    <citation type="submission" date="2016-02" db="EMBL/GenBank/DDBJ databases">
        <authorList>
            <person name="Wen L."/>
            <person name="He K."/>
            <person name="Yang H."/>
        </authorList>
    </citation>
    <scope>NUCLEOTIDE SEQUENCE [LARGE SCALE GENOMIC DNA]</scope>
    <source>
        <strain evidence="2 3">TSA40</strain>
    </source>
</reference>
<evidence type="ECO:0008006" key="4">
    <source>
        <dbReference type="Google" id="ProtNLM"/>
    </source>
</evidence>
<comment type="caution">
    <text evidence="2">The sequence shown here is derived from an EMBL/GenBank/DDBJ whole genome shotgun (WGS) entry which is preliminary data.</text>
</comment>
<dbReference type="RefSeq" id="WP_088708665.1">
    <property type="nucleotide sequence ID" value="NZ_LSTO01000001.1"/>
</dbReference>
<feature type="chain" id="PRO_5012490877" description="Periplasmic heavy metal sensor" evidence="1">
    <location>
        <begin position="19"/>
        <end position="181"/>
    </location>
</feature>